<evidence type="ECO:0000259" key="5">
    <source>
        <dbReference type="PROSITE" id="PS50977"/>
    </source>
</evidence>
<accession>E3IXP2</accession>
<sequence length="215" mass="23431">MVARPGATPGLTIVNMAEPARRPGRPRDTSIDDRALAATRELLVERGFEATTIQAVAARSGVHASAIYRRWSSRIELIEEATFPGFSPLAVQPTGDLRRDLRRFVRAYAAAFDAPAARAAGAGLIAHHQATNQRNPPELYLRVSTRPQFQDILRAAPPGSIDPDIDPDDVFDMLLGAILARTVLSTVTTRSRPLERTVEMILRLLQPQTSTCASA</sequence>
<evidence type="ECO:0000256" key="1">
    <source>
        <dbReference type="ARBA" id="ARBA00023015"/>
    </source>
</evidence>
<dbReference type="Proteomes" id="UP000002484">
    <property type="component" value="Chromosome"/>
</dbReference>
<keyword evidence="1" id="KW-0805">Transcription regulation</keyword>
<keyword evidence="3" id="KW-0804">Transcription</keyword>
<dbReference type="Pfam" id="PF16859">
    <property type="entry name" value="TetR_C_11"/>
    <property type="match status" value="1"/>
</dbReference>
<dbReference type="eggNOG" id="COG1309">
    <property type="taxonomic scope" value="Bacteria"/>
</dbReference>
<dbReference type="PROSITE" id="PS50977">
    <property type="entry name" value="HTH_TETR_2"/>
    <property type="match status" value="1"/>
</dbReference>
<evidence type="ECO:0000256" key="3">
    <source>
        <dbReference type="ARBA" id="ARBA00023163"/>
    </source>
</evidence>
<dbReference type="InterPro" id="IPR036271">
    <property type="entry name" value="Tet_transcr_reg_TetR-rel_C_sf"/>
</dbReference>
<dbReference type="Pfam" id="PF00440">
    <property type="entry name" value="TetR_N"/>
    <property type="match status" value="1"/>
</dbReference>
<feature type="domain" description="HTH tetR-type" evidence="5">
    <location>
        <begin position="29"/>
        <end position="89"/>
    </location>
</feature>
<dbReference type="InterPro" id="IPR050109">
    <property type="entry name" value="HTH-type_TetR-like_transc_reg"/>
</dbReference>
<dbReference type="STRING" id="298654.FraEuI1c_2162"/>
<protein>
    <submittedName>
        <fullName evidence="6">Regulatory protein TetR</fullName>
    </submittedName>
</protein>
<dbReference type="GO" id="GO:0003700">
    <property type="term" value="F:DNA-binding transcription factor activity"/>
    <property type="evidence" value="ECO:0007669"/>
    <property type="project" value="TreeGrafter"/>
</dbReference>
<dbReference type="SUPFAM" id="SSF46689">
    <property type="entry name" value="Homeodomain-like"/>
    <property type="match status" value="1"/>
</dbReference>
<dbReference type="InterPro" id="IPR009057">
    <property type="entry name" value="Homeodomain-like_sf"/>
</dbReference>
<dbReference type="EMBL" id="CP002299">
    <property type="protein sequence ID" value="ADP80201.1"/>
    <property type="molecule type" value="Genomic_DNA"/>
</dbReference>
<keyword evidence="2 4" id="KW-0238">DNA-binding</keyword>
<evidence type="ECO:0000313" key="7">
    <source>
        <dbReference type="Proteomes" id="UP000002484"/>
    </source>
</evidence>
<evidence type="ECO:0000256" key="4">
    <source>
        <dbReference type="PROSITE-ProRule" id="PRU00335"/>
    </source>
</evidence>
<evidence type="ECO:0000256" key="2">
    <source>
        <dbReference type="ARBA" id="ARBA00023125"/>
    </source>
</evidence>
<dbReference type="PANTHER" id="PTHR30055:SF148">
    <property type="entry name" value="TETR-FAMILY TRANSCRIPTIONAL REGULATOR"/>
    <property type="match status" value="1"/>
</dbReference>
<dbReference type="Gene3D" id="1.10.357.10">
    <property type="entry name" value="Tetracycline Repressor, domain 2"/>
    <property type="match status" value="1"/>
</dbReference>
<dbReference type="HOGENOM" id="CLU_069356_25_6_11"/>
<dbReference type="InterPro" id="IPR001647">
    <property type="entry name" value="HTH_TetR"/>
</dbReference>
<dbReference type="SUPFAM" id="SSF48498">
    <property type="entry name" value="Tetracyclin repressor-like, C-terminal domain"/>
    <property type="match status" value="1"/>
</dbReference>
<proteinExistence type="predicted"/>
<dbReference type="KEGG" id="fri:FraEuI1c_2162"/>
<name>E3IXP2_PSEI1</name>
<dbReference type="GO" id="GO:0000976">
    <property type="term" value="F:transcription cis-regulatory region binding"/>
    <property type="evidence" value="ECO:0007669"/>
    <property type="project" value="TreeGrafter"/>
</dbReference>
<dbReference type="PANTHER" id="PTHR30055">
    <property type="entry name" value="HTH-TYPE TRANSCRIPTIONAL REGULATOR RUTR"/>
    <property type="match status" value="1"/>
</dbReference>
<evidence type="ECO:0000313" key="6">
    <source>
        <dbReference type="EMBL" id="ADP80201.1"/>
    </source>
</evidence>
<dbReference type="InParanoid" id="E3IXP2"/>
<dbReference type="InterPro" id="IPR011075">
    <property type="entry name" value="TetR_C"/>
</dbReference>
<feature type="DNA-binding region" description="H-T-H motif" evidence="4">
    <location>
        <begin position="52"/>
        <end position="71"/>
    </location>
</feature>
<keyword evidence="7" id="KW-1185">Reference proteome</keyword>
<gene>
    <name evidence="6" type="ordered locus">FraEuI1c_2162</name>
</gene>
<reference evidence="6 7" key="1">
    <citation type="submission" date="2010-10" db="EMBL/GenBank/DDBJ databases">
        <title>Complete sequence of Frankia sp. EuI1c.</title>
        <authorList>
            <consortium name="US DOE Joint Genome Institute"/>
            <person name="Lucas S."/>
            <person name="Copeland A."/>
            <person name="Lapidus A."/>
            <person name="Cheng J.-F."/>
            <person name="Bruce D."/>
            <person name="Goodwin L."/>
            <person name="Pitluck S."/>
            <person name="Chertkov O."/>
            <person name="Detter J.C."/>
            <person name="Han C."/>
            <person name="Tapia R."/>
            <person name="Land M."/>
            <person name="Hauser L."/>
            <person name="Jeffries C."/>
            <person name="Kyrpides N."/>
            <person name="Ivanova N."/>
            <person name="Mikhailova N."/>
            <person name="Beauchemin N."/>
            <person name="Sen A."/>
            <person name="Sur S.A."/>
            <person name="Gtari M."/>
            <person name="Wall L."/>
            <person name="Tisa L."/>
            <person name="Woyke T."/>
        </authorList>
    </citation>
    <scope>NUCLEOTIDE SEQUENCE [LARGE SCALE GENOMIC DNA]</scope>
    <source>
        <strain evidence="7">DSM 45817 / CECT 9037 / EuI1c</strain>
    </source>
</reference>
<organism evidence="6 7">
    <name type="scientific">Pseudofrankia inefficax (strain DSM 45817 / CECT 9037 / DDB 130130 / EuI1c)</name>
    <name type="common">Frankia inefficax</name>
    <dbReference type="NCBI Taxonomy" id="298654"/>
    <lineage>
        <taxon>Bacteria</taxon>
        <taxon>Bacillati</taxon>
        <taxon>Actinomycetota</taxon>
        <taxon>Actinomycetes</taxon>
        <taxon>Frankiales</taxon>
        <taxon>Frankiaceae</taxon>
        <taxon>Pseudofrankia</taxon>
    </lineage>
</organism>
<dbReference type="AlphaFoldDB" id="E3IXP2"/>
<dbReference type="PRINTS" id="PR00455">
    <property type="entry name" value="HTHTETR"/>
</dbReference>